<feature type="region of interest" description="Disordered" evidence="1">
    <location>
        <begin position="1"/>
        <end position="22"/>
    </location>
</feature>
<dbReference type="KEGG" id="huw:FPZ11_02550"/>
<name>A0A5B8M8T1_9MICO</name>
<accession>A0A5B8M8T1</accession>
<keyword evidence="2" id="KW-1133">Transmembrane helix</keyword>
<evidence type="ECO:0000313" key="3">
    <source>
        <dbReference type="EMBL" id="QDZ16639.1"/>
    </source>
</evidence>
<keyword evidence="2" id="KW-0472">Membrane</keyword>
<feature type="transmembrane region" description="Helical" evidence="2">
    <location>
        <begin position="165"/>
        <end position="188"/>
    </location>
</feature>
<dbReference type="OrthoDB" id="4794414at2"/>
<evidence type="ECO:0000256" key="1">
    <source>
        <dbReference type="SAM" id="MobiDB-lite"/>
    </source>
</evidence>
<feature type="transmembrane region" description="Helical" evidence="2">
    <location>
        <begin position="37"/>
        <end position="59"/>
    </location>
</feature>
<dbReference type="InterPro" id="IPR019051">
    <property type="entry name" value="Trp_biosyn_TM_oprn/chp"/>
</dbReference>
<evidence type="ECO:0000313" key="4">
    <source>
        <dbReference type="Proteomes" id="UP000320216"/>
    </source>
</evidence>
<feature type="transmembrane region" description="Helical" evidence="2">
    <location>
        <begin position="79"/>
        <end position="100"/>
    </location>
</feature>
<feature type="region of interest" description="Disordered" evidence="1">
    <location>
        <begin position="198"/>
        <end position="252"/>
    </location>
</feature>
<evidence type="ECO:0000256" key="2">
    <source>
        <dbReference type="SAM" id="Phobius"/>
    </source>
</evidence>
<proteinExistence type="predicted"/>
<keyword evidence="4" id="KW-1185">Reference proteome</keyword>
<organism evidence="3 4">
    <name type="scientific">Humibacter ginsenosidimutans</name>
    <dbReference type="NCBI Taxonomy" id="2599293"/>
    <lineage>
        <taxon>Bacteria</taxon>
        <taxon>Bacillati</taxon>
        <taxon>Actinomycetota</taxon>
        <taxon>Actinomycetes</taxon>
        <taxon>Micrococcales</taxon>
        <taxon>Microbacteriaceae</taxon>
        <taxon>Humibacter</taxon>
    </lineage>
</organism>
<feature type="transmembrane region" description="Helical" evidence="2">
    <location>
        <begin position="107"/>
        <end position="128"/>
    </location>
</feature>
<dbReference type="Pfam" id="PF09534">
    <property type="entry name" value="Trp_oprn_chp"/>
    <property type="match status" value="1"/>
</dbReference>
<sequence>MAEQGRRAVARRGHRRGHGTRGVTVKVSSETSRRLKYGAILLAVIASALVLTASTQTWYTLHLTATSGHAGTLTVAGSAAAPAVAALSLAGVAFGAALALAGRILRYVLAVLGLVLSASIIGSTASAIGDPIGSGITVVTNATGVAGDASVRAIIARADATAWPALALAGGIALLLATVLVVATGHLWPVSSRRYGATEDASSDKHAEPSDDDDEHLSAADQRARARDAAIGDWDELSRGDDPTAAESDDDA</sequence>
<dbReference type="EMBL" id="CP042305">
    <property type="protein sequence ID" value="QDZ16639.1"/>
    <property type="molecule type" value="Genomic_DNA"/>
</dbReference>
<feature type="compositionally biased region" description="Basic residues" evidence="1">
    <location>
        <begin position="8"/>
        <end position="19"/>
    </location>
</feature>
<dbReference type="AlphaFoldDB" id="A0A5B8M8T1"/>
<dbReference type="Proteomes" id="UP000320216">
    <property type="component" value="Chromosome"/>
</dbReference>
<gene>
    <name evidence="3" type="ORF">FPZ11_02550</name>
</gene>
<keyword evidence="2" id="KW-0812">Transmembrane</keyword>
<feature type="compositionally biased region" description="Basic and acidic residues" evidence="1">
    <location>
        <begin position="216"/>
        <end position="242"/>
    </location>
</feature>
<reference evidence="3 4" key="1">
    <citation type="submission" date="2019-07" db="EMBL/GenBank/DDBJ databases">
        <title>Full genome sequence of Humibacter sp. WJ7-1.</title>
        <authorList>
            <person name="Im W.-T."/>
        </authorList>
    </citation>
    <scope>NUCLEOTIDE SEQUENCE [LARGE SCALE GENOMIC DNA]</scope>
    <source>
        <strain evidence="3 4">WJ7-1</strain>
    </source>
</reference>
<protein>
    <submittedName>
        <fullName evidence="3">Trp biosynthesis-associated membrane protein</fullName>
    </submittedName>
</protein>